<evidence type="ECO:0000256" key="2">
    <source>
        <dbReference type="SAM" id="Phobius"/>
    </source>
</evidence>
<evidence type="ECO:0000256" key="1">
    <source>
        <dbReference type="SAM" id="MobiDB-lite"/>
    </source>
</evidence>
<dbReference type="OrthoDB" id="5846312at2"/>
<evidence type="ECO:0000313" key="3">
    <source>
        <dbReference type="EMBL" id="EHR60775.1"/>
    </source>
</evidence>
<keyword evidence="2" id="KW-0472">Membrane</keyword>
<reference evidence="3 4" key="1">
    <citation type="submission" date="2011-11" db="EMBL/GenBank/DDBJ databases">
        <title>The Noncontiguous Finished sequence of Saccharomonospora cyanea NA-134.</title>
        <authorList>
            <consortium name="US DOE Joint Genome Institute"/>
            <person name="Lucas S."/>
            <person name="Han J."/>
            <person name="Lapidus A."/>
            <person name="Cheng J.-F."/>
            <person name="Goodwin L."/>
            <person name="Pitluck S."/>
            <person name="Peters L."/>
            <person name="Ovchinnikova G."/>
            <person name="Lu M."/>
            <person name="Detter J.C."/>
            <person name="Han C."/>
            <person name="Tapia R."/>
            <person name="Land M."/>
            <person name="Hauser L."/>
            <person name="Kyrpides N."/>
            <person name="Ivanova N."/>
            <person name="Pagani I."/>
            <person name="Brambilla E.-M."/>
            <person name="Klenk H.-P."/>
            <person name="Woyke T."/>
        </authorList>
    </citation>
    <scope>NUCLEOTIDE SEQUENCE [LARGE SCALE GENOMIC DNA]</scope>
    <source>
        <strain evidence="3 4">NA-134</strain>
    </source>
</reference>
<dbReference type="RefSeq" id="WP_005455614.1">
    <property type="nucleotide sequence ID" value="NZ_CM001440.1"/>
</dbReference>
<feature type="transmembrane region" description="Helical" evidence="2">
    <location>
        <begin position="154"/>
        <end position="175"/>
    </location>
</feature>
<proteinExistence type="predicted"/>
<feature type="transmembrane region" description="Helical" evidence="2">
    <location>
        <begin position="210"/>
        <end position="231"/>
    </location>
</feature>
<feature type="region of interest" description="Disordered" evidence="1">
    <location>
        <begin position="379"/>
        <end position="417"/>
    </location>
</feature>
<keyword evidence="2" id="KW-0812">Transmembrane</keyword>
<feature type="transmembrane region" description="Helical" evidence="2">
    <location>
        <begin position="130"/>
        <end position="147"/>
    </location>
</feature>
<dbReference type="InterPro" id="IPR012507">
    <property type="entry name" value="YibE_F"/>
</dbReference>
<dbReference type="eggNOG" id="COG5438">
    <property type="taxonomic scope" value="Bacteria"/>
</dbReference>
<evidence type="ECO:0000313" key="4">
    <source>
        <dbReference type="Proteomes" id="UP000002791"/>
    </source>
</evidence>
<keyword evidence="4" id="KW-1185">Reference proteome</keyword>
<dbReference type="AlphaFoldDB" id="H5XJK9"/>
<dbReference type="Proteomes" id="UP000002791">
    <property type="component" value="Chromosome"/>
</dbReference>
<accession>H5XJK9</accession>
<gene>
    <name evidence="3" type="ORF">SaccyDRAFT_1881</name>
</gene>
<feature type="transmembrane region" description="Helical" evidence="2">
    <location>
        <begin position="181"/>
        <end position="198"/>
    </location>
</feature>
<organism evidence="3 4">
    <name type="scientific">Saccharomonospora cyanea NA-134</name>
    <dbReference type="NCBI Taxonomy" id="882082"/>
    <lineage>
        <taxon>Bacteria</taxon>
        <taxon>Bacillati</taxon>
        <taxon>Actinomycetota</taxon>
        <taxon>Actinomycetes</taxon>
        <taxon>Pseudonocardiales</taxon>
        <taxon>Pseudonocardiaceae</taxon>
        <taxon>Saccharomonospora</taxon>
    </lineage>
</organism>
<dbReference type="Pfam" id="PF07907">
    <property type="entry name" value="YibE_F"/>
    <property type="match status" value="1"/>
</dbReference>
<dbReference type="HOGENOM" id="CLU_028166_3_1_11"/>
<protein>
    <submittedName>
        <fullName evidence="3">Putative multitransmembrane protein</fullName>
    </submittedName>
</protein>
<dbReference type="STRING" id="882082.SaccyDRAFT_1881"/>
<feature type="transmembrane region" description="Helical" evidence="2">
    <location>
        <begin position="251"/>
        <end position="269"/>
    </location>
</feature>
<feature type="transmembrane region" description="Helical" evidence="2">
    <location>
        <begin position="352"/>
        <end position="375"/>
    </location>
</feature>
<dbReference type="EMBL" id="CM001440">
    <property type="protein sequence ID" value="EHR60775.1"/>
    <property type="molecule type" value="Genomic_DNA"/>
</dbReference>
<name>H5XJK9_9PSEU</name>
<sequence length="417" mass="42197">MRRLLLALLAPVAAATLIAVGLLYPWDGGPEQSANSVGTPVDGVVTAATAGPCLAPGQVRVGEPSPDDRRCLSVEVSLEDGPAAGSTITKILPLEPSSPRFAVGDEVVLAYSGAEAADPSSYQLRDFQRGVPLSLLGVLFAGAVLLLGRWQGLASLAALGISFAVIVVFVLPAILAGRSPLLVAIAAAGLIMFIALYVTHGFSARTSVAVLGTMVSLGLIGVLSAVFSAAADLTGLDTDTSTLIGALGEGIDARGLLLAGIVIGALGVLDDVTVAQASAVWELRRANPALTWRELYAAGLRIGRAHVGSAVNTLVLAYAGAALPLLLLSSLADVGLSPILQSQDVAQEIVRTLAGSIGIVAAVPLTTLLAAVVAVRDDPPEPEKAEKAVETAGTEKATGNAGNADSRLNRPASPRTG</sequence>
<dbReference type="PANTHER" id="PTHR41771">
    <property type="entry name" value="MEMBRANE PROTEIN-RELATED"/>
    <property type="match status" value="1"/>
</dbReference>
<dbReference type="PANTHER" id="PTHR41771:SF1">
    <property type="entry name" value="MEMBRANE PROTEIN"/>
    <property type="match status" value="1"/>
</dbReference>
<feature type="transmembrane region" description="Helical" evidence="2">
    <location>
        <begin position="310"/>
        <end position="332"/>
    </location>
</feature>
<keyword evidence="2" id="KW-1133">Transmembrane helix</keyword>
<feature type="compositionally biased region" description="Basic and acidic residues" evidence="1">
    <location>
        <begin position="379"/>
        <end position="389"/>
    </location>
</feature>